<accession>A0A317ZF01</accession>
<name>A0A317ZF01_9BACT</name>
<dbReference type="Pfam" id="PF02272">
    <property type="entry name" value="DHHA1"/>
    <property type="match status" value="1"/>
</dbReference>
<protein>
    <submittedName>
        <fullName evidence="3">DHH family phosphoesterase</fullName>
    </submittedName>
</protein>
<dbReference type="Gene3D" id="3.10.310.30">
    <property type="match status" value="1"/>
</dbReference>
<proteinExistence type="predicted"/>
<dbReference type="InterPro" id="IPR051319">
    <property type="entry name" value="Oligoribo/pAp-PDE_c-di-AMP_PDE"/>
</dbReference>
<dbReference type="InParanoid" id="A0A317ZF01"/>
<dbReference type="PANTHER" id="PTHR47618:SF1">
    <property type="entry name" value="BIFUNCTIONAL OLIGORIBONUCLEASE AND PAP PHOSPHATASE NRNA"/>
    <property type="match status" value="1"/>
</dbReference>
<reference evidence="3 4" key="1">
    <citation type="submission" date="2018-05" db="EMBL/GenBank/DDBJ databases">
        <title>Coraliomargarita sinensis sp. nov., isolated from a marine solar saltern.</title>
        <authorList>
            <person name="Zhou L.Y."/>
        </authorList>
    </citation>
    <scope>NUCLEOTIDE SEQUENCE [LARGE SCALE GENOMIC DNA]</scope>
    <source>
        <strain evidence="3 4">WN38</strain>
    </source>
</reference>
<dbReference type="InterPro" id="IPR003156">
    <property type="entry name" value="DHHA1_dom"/>
</dbReference>
<feature type="domain" description="DDH" evidence="1">
    <location>
        <begin position="25"/>
        <end position="165"/>
    </location>
</feature>
<organism evidence="3 4">
    <name type="scientific">Coraliomargarita sinensis</name>
    <dbReference type="NCBI Taxonomy" id="2174842"/>
    <lineage>
        <taxon>Bacteria</taxon>
        <taxon>Pseudomonadati</taxon>
        <taxon>Verrucomicrobiota</taxon>
        <taxon>Opitutia</taxon>
        <taxon>Puniceicoccales</taxon>
        <taxon>Coraliomargaritaceae</taxon>
        <taxon>Coraliomargarita</taxon>
    </lineage>
</organism>
<feature type="domain" description="DHHA1" evidence="2">
    <location>
        <begin position="241"/>
        <end position="325"/>
    </location>
</feature>
<sequence length="335" mass="36437">MTDQKFYPEESPRFAQAVEQLKGKKVAVLGHQRPDGDCIGSIVAVVRVLKSLGIEAVGLNRDSVPASLENFVGDTPLMLADDFQPDGHVAVTVDSADFKRVGDRLNELFPEVALNIDHHISNKEYGAENIVIADACATAEILAGFFLDLGYEIDAVTAQGLYVGIATDTGQFRFPSTTPETFEIARRLCEQGANPSEAAYQLYERESFAKIQLLQHFLDSLHMEFDNRVCIGLLENGIYDQTGATIDDAEGLVDYARAIDGVDVGVLIEDRDGAIKVSLRAKDPFYRVDQVAKQFSGGGHACAAGLNVENSSIAEFQPKLIEALGEHLKTLGTEK</sequence>
<evidence type="ECO:0000313" key="3">
    <source>
        <dbReference type="EMBL" id="PXA02927.1"/>
    </source>
</evidence>
<dbReference type="PANTHER" id="PTHR47618">
    <property type="entry name" value="BIFUNCTIONAL OLIGORIBONUCLEASE AND PAP PHOSPHATASE NRNA"/>
    <property type="match status" value="1"/>
</dbReference>
<evidence type="ECO:0000259" key="1">
    <source>
        <dbReference type="Pfam" id="PF01368"/>
    </source>
</evidence>
<dbReference type="InterPro" id="IPR038763">
    <property type="entry name" value="DHH_sf"/>
</dbReference>
<dbReference type="GO" id="GO:0003676">
    <property type="term" value="F:nucleic acid binding"/>
    <property type="evidence" value="ECO:0007669"/>
    <property type="project" value="InterPro"/>
</dbReference>
<dbReference type="Gene3D" id="3.90.1640.10">
    <property type="entry name" value="inorganic pyrophosphatase (n-terminal core)"/>
    <property type="match status" value="1"/>
</dbReference>
<dbReference type="AlphaFoldDB" id="A0A317ZF01"/>
<evidence type="ECO:0000313" key="4">
    <source>
        <dbReference type="Proteomes" id="UP000247099"/>
    </source>
</evidence>
<dbReference type="EMBL" id="QHJQ01000015">
    <property type="protein sequence ID" value="PXA02927.1"/>
    <property type="molecule type" value="Genomic_DNA"/>
</dbReference>
<keyword evidence="4" id="KW-1185">Reference proteome</keyword>
<dbReference type="RefSeq" id="WP_110132199.1">
    <property type="nucleotide sequence ID" value="NZ_QHJQ01000015.1"/>
</dbReference>
<dbReference type="SUPFAM" id="SSF64182">
    <property type="entry name" value="DHH phosphoesterases"/>
    <property type="match status" value="1"/>
</dbReference>
<gene>
    <name evidence="3" type="ORF">DDZ13_14585</name>
</gene>
<comment type="caution">
    <text evidence="3">The sequence shown here is derived from an EMBL/GenBank/DDBJ whole genome shotgun (WGS) entry which is preliminary data.</text>
</comment>
<evidence type="ECO:0000259" key="2">
    <source>
        <dbReference type="Pfam" id="PF02272"/>
    </source>
</evidence>
<dbReference type="Pfam" id="PF01368">
    <property type="entry name" value="DHH"/>
    <property type="match status" value="1"/>
</dbReference>
<dbReference type="InterPro" id="IPR001667">
    <property type="entry name" value="DDH_dom"/>
</dbReference>
<dbReference type="Proteomes" id="UP000247099">
    <property type="component" value="Unassembled WGS sequence"/>
</dbReference>
<dbReference type="OrthoDB" id="9803668at2"/>